<evidence type="ECO:0000313" key="1">
    <source>
        <dbReference type="EMBL" id="KAG2595781.1"/>
    </source>
</evidence>
<organism evidence="1 2">
    <name type="scientific">Panicum virgatum</name>
    <name type="common">Blackwell switchgrass</name>
    <dbReference type="NCBI Taxonomy" id="38727"/>
    <lineage>
        <taxon>Eukaryota</taxon>
        <taxon>Viridiplantae</taxon>
        <taxon>Streptophyta</taxon>
        <taxon>Embryophyta</taxon>
        <taxon>Tracheophyta</taxon>
        <taxon>Spermatophyta</taxon>
        <taxon>Magnoliopsida</taxon>
        <taxon>Liliopsida</taxon>
        <taxon>Poales</taxon>
        <taxon>Poaceae</taxon>
        <taxon>PACMAD clade</taxon>
        <taxon>Panicoideae</taxon>
        <taxon>Panicodae</taxon>
        <taxon>Paniceae</taxon>
        <taxon>Panicinae</taxon>
        <taxon>Panicum</taxon>
        <taxon>Panicum sect. Hiantes</taxon>
    </lineage>
</organism>
<dbReference type="Proteomes" id="UP000823388">
    <property type="component" value="Chromosome 5K"/>
</dbReference>
<sequence>MFSTKRDLELGRVFDLLIVNLFLTKTKMKSGKVHYPPAAAVLSMLTPPFKTSHWQGCMSLSLHLSPRRQLDDRAAARGHDVGKAFVRSSELL</sequence>
<keyword evidence="2" id="KW-1185">Reference proteome</keyword>
<evidence type="ECO:0000313" key="2">
    <source>
        <dbReference type="Proteomes" id="UP000823388"/>
    </source>
</evidence>
<protein>
    <submittedName>
        <fullName evidence="1">Uncharacterized protein</fullName>
    </submittedName>
</protein>
<proteinExistence type="predicted"/>
<dbReference type="EMBL" id="CM029045">
    <property type="protein sequence ID" value="KAG2595781.1"/>
    <property type="molecule type" value="Genomic_DNA"/>
</dbReference>
<dbReference type="AlphaFoldDB" id="A0A8T0SB29"/>
<gene>
    <name evidence="1" type="ORF">PVAP13_5KG098474</name>
</gene>
<name>A0A8T0SB29_PANVG</name>
<comment type="caution">
    <text evidence="1">The sequence shown here is derived from an EMBL/GenBank/DDBJ whole genome shotgun (WGS) entry which is preliminary data.</text>
</comment>
<accession>A0A8T0SB29</accession>
<reference evidence="1" key="1">
    <citation type="submission" date="2020-05" db="EMBL/GenBank/DDBJ databases">
        <title>WGS assembly of Panicum virgatum.</title>
        <authorList>
            <person name="Lovell J.T."/>
            <person name="Jenkins J."/>
            <person name="Shu S."/>
            <person name="Juenger T.E."/>
            <person name="Schmutz J."/>
        </authorList>
    </citation>
    <scope>NUCLEOTIDE SEQUENCE</scope>
    <source>
        <strain evidence="1">AP13</strain>
    </source>
</reference>